<dbReference type="Proteomes" id="UP000316778">
    <property type="component" value="Unassembled WGS sequence"/>
</dbReference>
<comment type="caution">
    <text evidence="1">The sequence shown here is derived from an EMBL/GenBank/DDBJ whole genome shotgun (WGS) entry which is preliminary data.</text>
</comment>
<sequence>MITEIFKSLADHFKLPSVVKEGAIRCADWRYHDMTWFEFDLYLEGQHDDYCYSKQFYGPEFEAHCRETNDIPRHSFYEWWNNLGWLDKQVEIETFCEKRMLGPEIEEHYQSWLKK</sequence>
<protein>
    <submittedName>
        <fullName evidence="1">Uncharacterized protein</fullName>
    </submittedName>
</protein>
<gene>
    <name evidence="1" type="ORF">LX66_3584</name>
</gene>
<name>A0A562SZZ4_CHIJA</name>
<evidence type="ECO:0000313" key="1">
    <source>
        <dbReference type="EMBL" id="TWI86330.1"/>
    </source>
</evidence>
<evidence type="ECO:0000313" key="2">
    <source>
        <dbReference type="Proteomes" id="UP000316778"/>
    </source>
</evidence>
<proteinExistence type="predicted"/>
<dbReference type="EMBL" id="VLLG01000004">
    <property type="protein sequence ID" value="TWI86330.1"/>
    <property type="molecule type" value="Genomic_DNA"/>
</dbReference>
<accession>A0A562SZZ4</accession>
<keyword evidence="2" id="KW-1185">Reference proteome</keyword>
<organism evidence="1 2">
    <name type="scientific">Chitinophaga japonensis</name>
    <name type="common">Flexibacter japonensis</name>
    <dbReference type="NCBI Taxonomy" id="104662"/>
    <lineage>
        <taxon>Bacteria</taxon>
        <taxon>Pseudomonadati</taxon>
        <taxon>Bacteroidota</taxon>
        <taxon>Chitinophagia</taxon>
        <taxon>Chitinophagales</taxon>
        <taxon>Chitinophagaceae</taxon>
        <taxon>Chitinophaga</taxon>
    </lineage>
</organism>
<dbReference type="RefSeq" id="WP_145716064.1">
    <property type="nucleotide sequence ID" value="NZ_BAAAFY010000005.1"/>
</dbReference>
<reference evidence="1 2" key="1">
    <citation type="journal article" date="2013" name="Stand. Genomic Sci.">
        <title>Genomic Encyclopedia of Type Strains, Phase I: The one thousand microbial genomes (KMG-I) project.</title>
        <authorList>
            <person name="Kyrpides N.C."/>
            <person name="Woyke T."/>
            <person name="Eisen J.A."/>
            <person name="Garrity G."/>
            <person name="Lilburn T.G."/>
            <person name="Beck B.J."/>
            <person name="Whitman W.B."/>
            <person name="Hugenholtz P."/>
            <person name="Klenk H.P."/>
        </authorList>
    </citation>
    <scope>NUCLEOTIDE SEQUENCE [LARGE SCALE GENOMIC DNA]</scope>
    <source>
        <strain evidence="1 2">DSM 13484</strain>
    </source>
</reference>
<dbReference type="AlphaFoldDB" id="A0A562SZZ4"/>